<dbReference type="EMBL" id="LT906439">
    <property type="protein sequence ID" value="SNU89448.1"/>
    <property type="molecule type" value="Genomic_DNA"/>
</dbReference>
<dbReference type="AlphaFoldDB" id="A0A239SX92"/>
<dbReference type="RefSeq" id="WP_018374331.1">
    <property type="nucleotide sequence ID" value="NZ_LT906439.1"/>
</dbReference>
<dbReference type="STRING" id="1123308.GCA_000380085_01789"/>
<evidence type="ECO:0000313" key="2">
    <source>
        <dbReference type="Proteomes" id="UP000215185"/>
    </source>
</evidence>
<gene>
    <name evidence="1" type="ORF">SAMEA4412692_01487</name>
</gene>
<dbReference type="KEGG" id="smen:SAMEA4412692_1487"/>
<protein>
    <submittedName>
        <fullName evidence="1">Putative DNA-binding protein</fullName>
    </submittedName>
</protein>
<accession>A0A239SX92</accession>
<keyword evidence="2" id="KW-1185">Reference proteome</keyword>
<name>A0A239SX92_9STRE</name>
<dbReference type="GO" id="GO:0003677">
    <property type="term" value="F:DNA binding"/>
    <property type="evidence" value="ECO:0007669"/>
    <property type="project" value="UniProtKB-KW"/>
</dbReference>
<sequence>MVLDRLELHGKFKEIQGTRLGLLNNLVILFLKYKMNSECLTYAKELLKVSLQQKRFDYLAQGLLYQGICQEEKDTIAKALRIMKDTGEEPLYQQAIKTLERKGFDTVKGYGF</sequence>
<reference evidence="1 2" key="1">
    <citation type="submission" date="2017-06" db="EMBL/GenBank/DDBJ databases">
        <authorList>
            <consortium name="Pathogen Informatics"/>
        </authorList>
    </citation>
    <scope>NUCLEOTIDE SEQUENCE [LARGE SCALE GENOMIC DNA]</scope>
    <source>
        <strain evidence="1 2">NCTC13788</strain>
    </source>
</reference>
<dbReference type="Proteomes" id="UP000215185">
    <property type="component" value="Chromosome 1"/>
</dbReference>
<evidence type="ECO:0000313" key="1">
    <source>
        <dbReference type="EMBL" id="SNU89448.1"/>
    </source>
</evidence>
<keyword evidence="1" id="KW-0238">DNA-binding</keyword>
<organism evidence="1 2">
    <name type="scientific">Streptococcus merionis</name>
    <dbReference type="NCBI Taxonomy" id="400065"/>
    <lineage>
        <taxon>Bacteria</taxon>
        <taxon>Bacillati</taxon>
        <taxon>Bacillota</taxon>
        <taxon>Bacilli</taxon>
        <taxon>Lactobacillales</taxon>
        <taxon>Streptococcaceae</taxon>
        <taxon>Streptococcus</taxon>
    </lineage>
</organism>
<proteinExistence type="predicted"/>